<evidence type="ECO:0000313" key="4">
    <source>
        <dbReference type="EMBL" id="MDA2805373.1"/>
    </source>
</evidence>
<dbReference type="GO" id="GO:0016787">
    <property type="term" value="F:hydrolase activity"/>
    <property type="evidence" value="ECO:0007669"/>
    <property type="project" value="UniProtKB-KW"/>
</dbReference>
<dbReference type="Gene3D" id="3.40.50.1820">
    <property type="entry name" value="alpha/beta hydrolase"/>
    <property type="match status" value="1"/>
</dbReference>
<proteinExistence type="predicted"/>
<dbReference type="InterPro" id="IPR000639">
    <property type="entry name" value="Epox_hydrolase-like"/>
</dbReference>
<dbReference type="PANTHER" id="PTHR43329">
    <property type="entry name" value="EPOXIDE HYDROLASE"/>
    <property type="match status" value="1"/>
</dbReference>
<sequence length="345" mass="37972">MQTRRAQITHRRVRANGITLHVAEAGSGPPVVLLHGFPELWYSWRHQLPALAAAGYRALAPDARGCGATTAPASTAAYRMRCQMDDVSGLLDALGEQEAALVGHDWGANTVWACGQLRPWRFPALGVLSVPYSPRPPVPMTRHLRSLTEGRFNWLLYAQEPGAAEAELEAAPRRALRRFMWALSGGAPDGLAQHLLTGLPEGASLLESIPCPAPRPEWLSEADLDYYAAEYGRTGFTGALNRYRCVDMDWHELPRLGATPVEAPVLFIAGEKETAVRAGGLGPTREYVDRLEPPAVLPACGHWVQQERPERTNELLIDFLRERYPATGRRSPVPEGKPTDRSGRR</sequence>
<evidence type="ECO:0000259" key="3">
    <source>
        <dbReference type="Pfam" id="PF00561"/>
    </source>
</evidence>
<dbReference type="Pfam" id="PF00561">
    <property type="entry name" value="Abhydrolase_1"/>
    <property type="match status" value="1"/>
</dbReference>
<organism evidence="4 5">
    <name type="scientific">Nocardiopsis suaedae</name>
    <dbReference type="NCBI Taxonomy" id="3018444"/>
    <lineage>
        <taxon>Bacteria</taxon>
        <taxon>Bacillati</taxon>
        <taxon>Actinomycetota</taxon>
        <taxon>Actinomycetes</taxon>
        <taxon>Streptosporangiales</taxon>
        <taxon>Nocardiopsidaceae</taxon>
        <taxon>Nocardiopsis</taxon>
    </lineage>
</organism>
<reference evidence="4" key="1">
    <citation type="submission" date="2023-01" db="EMBL/GenBank/DDBJ databases">
        <title>Draft genome sequence of Nocardiopsis sp. LSu2-4 isolated from halophytes.</title>
        <authorList>
            <person name="Duangmal K."/>
            <person name="Chantavorakit T."/>
        </authorList>
    </citation>
    <scope>NUCLEOTIDE SEQUENCE</scope>
    <source>
        <strain evidence="4">LSu2-4</strain>
    </source>
</reference>
<evidence type="ECO:0000256" key="1">
    <source>
        <dbReference type="ARBA" id="ARBA00022801"/>
    </source>
</evidence>
<keyword evidence="5" id="KW-1185">Reference proteome</keyword>
<name>A0ABT4TL13_9ACTN</name>
<protein>
    <submittedName>
        <fullName evidence="4">Alpha/beta hydrolase</fullName>
    </submittedName>
</protein>
<dbReference type="SUPFAM" id="SSF53474">
    <property type="entry name" value="alpha/beta-Hydrolases"/>
    <property type="match status" value="1"/>
</dbReference>
<dbReference type="RefSeq" id="WP_270678030.1">
    <property type="nucleotide sequence ID" value="NZ_JAQFWP010000020.1"/>
</dbReference>
<evidence type="ECO:0000256" key="2">
    <source>
        <dbReference type="SAM" id="MobiDB-lite"/>
    </source>
</evidence>
<dbReference type="Proteomes" id="UP001165685">
    <property type="component" value="Unassembled WGS sequence"/>
</dbReference>
<dbReference type="EMBL" id="JAQFWP010000020">
    <property type="protein sequence ID" value="MDA2805373.1"/>
    <property type="molecule type" value="Genomic_DNA"/>
</dbReference>
<feature type="domain" description="AB hydrolase-1" evidence="3">
    <location>
        <begin position="29"/>
        <end position="134"/>
    </location>
</feature>
<dbReference type="PRINTS" id="PR00412">
    <property type="entry name" value="EPOXHYDRLASE"/>
</dbReference>
<dbReference type="InterPro" id="IPR000073">
    <property type="entry name" value="AB_hydrolase_1"/>
</dbReference>
<evidence type="ECO:0000313" key="5">
    <source>
        <dbReference type="Proteomes" id="UP001165685"/>
    </source>
</evidence>
<dbReference type="InterPro" id="IPR029058">
    <property type="entry name" value="AB_hydrolase_fold"/>
</dbReference>
<keyword evidence="1 4" id="KW-0378">Hydrolase</keyword>
<gene>
    <name evidence="4" type="ORF">O4U47_12695</name>
</gene>
<feature type="region of interest" description="Disordered" evidence="2">
    <location>
        <begin position="326"/>
        <end position="345"/>
    </location>
</feature>
<accession>A0ABT4TL13</accession>
<comment type="caution">
    <text evidence="4">The sequence shown here is derived from an EMBL/GenBank/DDBJ whole genome shotgun (WGS) entry which is preliminary data.</text>
</comment>